<dbReference type="UniPathway" id="UPA00077">
    <property type="reaction ID" value="UER00155"/>
</dbReference>
<keyword evidence="8" id="KW-0067">ATP-binding</keyword>
<dbReference type="SUPFAM" id="SSF55083">
    <property type="entry name" value="6-hydroxymethyl-7,8-dihydropterin pyrophosphokinase, HPPK"/>
    <property type="match status" value="1"/>
</dbReference>
<keyword evidence="9" id="KW-0289">Folate biosynthesis</keyword>
<evidence type="ECO:0000256" key="7">
    <source>
        <dbReference type="ARBA" id="ARBA00022777"/>
    </source>
</evidence>
<dbReference type="GO" id="GO:0005524">
    <property type="term" value="F:ATP binding"/>
    <property type="evidence" value="ECO:0007669"/>
    <property type="project" value="UniProtKB-KW"/>
</dbReference>
<dbReference type="NCBIfam" id="TIGR01498">
    <property type="entry name" value="folK"/>
    <property type="match status" value="1"/>
</dbReference>
<keyword evidence="6" id="KW-0547">Nucleotide-binding</keyword>
<keyword evidence="7 14" id="KW-0418">Kinase</keyword>
<accession>D5BR84</accession>
<evidence type="ECO:0000256" key="11">
    <source>
        <dbReference type="ARBA" id="ARBA00029766"/>
    </source>
</evidence>
<reference evidence="14 15" key="1">
    <citation type="journal article" date="2010" name="J. Bacteriol.">
        <title>Complete genome sequence of "Candidatus Puniceispirillum marinum" IMCC1322, a representative of the SAR116 clade in the Alphaproteobacteria.</title>
        <authorList>
            <person name="Oh H.M."/>
            <person name="Kwon K.K."/>
            <person name="Kang I."/>
            <person name="Kang S.G."/>
            <person name="Lee J.H."/>
            <person name="Kim S.J."/>
            <person name="Cho J.C."/>
        </authorList>
    </citation>
    <scope>NUCLEOTIDE SEQUENCE [LARGE SCALE GENOMIC DNA]</scope>
    <source>
        <strain evidence="14 15">IMCC1322</strain>
    </source>
</reference>
<dbReference type="InterPro" id="IPR035907">
    <property type="entry name" value="Hppk_sf"/>
</dbReference>
<evidence type="ECO:0000256" key="12">
    <source>
        <dbReference type="ARBA" id="ARBA00033413"/>
    </source>
</evidence>
<keyword evidence="5 14" id="KW-0808">Transferase</keyword>
<dbReference type="HOGENOM" id="CLU_097916_2_3_5"/>
<comment type="function">
    <text evidence="10">Catalyzes the transfer of pyrophosphate from adenosine triphosphate (ATP) to 6-hydroxymethyl-7,8-dihydropterin, an enzymatic step in folate biosynthesis pathway.</text>
</comment>
<protein>
    <recommendedName>
        <fullName evidence="4">2-amino-4-hydroxy-6-hydroxymethyldihydropteridine pyrophosphokinase</fullName>
        <ecNumber evidence="3">2.7.6.3</ecNumber>
    </recommendedName>
    <alternativeName>
        <fullName evidence="11">6-hydroxymethyl-7,8-dihydropterin pyrophosphokinase</fullName>
    </alternativeName>
    <alternativeName>
        <fullName evidence="12">7,8-dihydro-6-hydroxymethylpterin-pyrophosphokinase</fullName>
    </alternativeName>
</protein>
<dbReference type="EMBL" id="CP001751">
    <property type="protein sequence ID" value="ADE38781.1"/>
    <property type="molecule type" value="Genomic_DNA"/>
</dbReference>
<dbReference type="GO" id="GO:0046656">
    <property type="term" value="P:folic acid biosynthetic process"/>
    <property type="evidence" value="ECO:0007669"/>
    <property type="project" value="UniProtKB-KW"/>
</dbReference>
<dbReference type="KEGG" id="apb:SAR116_0538"/>
<dbReference type="RefSeq" id="WP_013045410.1">
    <property type="nucleotide sequence ID" value="NC_014010.1"/>
</dbReference>
<dbReference type="InterPro" id="IPR000550">
    <property type="entry name" value="Hppk"/>
</dbReference>
<dbReference type="eggNOG" id="COG0801">
    <property type="taxonomic scope" value="Bacteria"/>
</dbReference>
<dbReference type="PANTHER" id="PTHR43071:SF1">
    <property type="entry name" value="2-AMINO-4-HYDROXY-6-HYDROXYMETHYLDIHYDROPTERIDINE PYROPHOSPHOKINASE"/>
    <property type="match status" value="1"/>
</dbReference>
<dbReference type="Gene3D" id="3.30.70.560">
    <property type="entry name" value="7,8-Dihydro-6-hydroxymethylpterin-pyrophosphokinase HPPK"/>
    <property type="match status" value="1"/>
</dbReference>
<dbReference type="EC" id="2.7.6.3" evidence="3"/>
<name>D5BR84_PUNMI</name>
<organism evidence="14 15">
    <name type="scientific">Puniceispirillum marinum (strain IMCC1322)</name>
    <dbReference type="NCBI Taxonomy" id="488538"/>
    <lineage>
        <taxon>Bacteria</taxon>
        <taxon>Pseudomonadati</taxon>
        <taxon>Pseudomonadota</taxon>
        <taxon>Alphaproteobacteria</taxon>
        <taxon>Candidatus Puniceispirillales</taxon>
        <taxon>Candidatus Puniceispirillaceae</taxon>
        <taxon>Candidatus Puniceispirillum</taxon>
    </lineage>
</organism>
<evidence type="ECO:0000256" key="8">
    <source>
        <dbReference type="ARBA" id="ARBA00022840"/>
    </source>
</evidence>
<dbReference type="PANTHER" id="PTHR43071">
    <property type="entry name" value="2-AMINO-4-HYDROXY-6-HYDROXYMETHYLDIHYDROPTERIDINE PYROPHOSPHOKINASE"/>
    <property type="match status" value="1"/>
</dbReference>
<dbReference type="STRING" id="488538.SAR116_0538"/>
<comment type="similarity">
    <text evidence="2">Belongs to the HPPK family.</text>
</comment>
<comment type="pathway">
    <text evidence="1">Cofactor biosynthesis; tetrahydrofolate biosynthesis; 2-amino-4-hydroxy-6-hydroxymethyl-7,8-dihydropteridine diphosphate from 7,8-dihydroneopterin triphosphate: step 4/4.</text>
</comment>
<evidence type="ECO:0000256" key="6">
    <source>
        <dbReference type="ARBA" id="ARBA00022741"/>
    </source>
</evidence>
<evidence type="ECO:0000256" key="4">
    <source>
        <dbReference type="ARBA" id="ARBA00016218"/>
    </source>
</evidence>
<sequence length="167" mass="18404">MQKTDIYLGIGANLTPDGFNSPQAGCEAALDGLSGYSIDIIKISRWFESAPVPVSDQPWFKNAVIHATTSLNAAETLTALHKVEAQFGRQRRIRNEARVLDIDLLDFGGMHSDDESLLLPHPRMHQRAFVLLPLQDLAPDWVHPVTGDSIQSLIDTLPDGQIIRPVS</sequence>
<evidence type="ECO:0000256" key="1">
    <source>
        <dbReference type="ARBA" id="ARBA00005051"/>
    </source>
</evidence>
<evidence type="ECO:0000256" key="10">
    <source>
        <dbReference type="ARBA" id="ARBA00029409"/>
    </source>
</evidence>
<keyword evidence="15" id="KW-1185">Reference proteome</keyword>
<feature type="domain" description="7,8-dihydro-6-hydroxymethylpterin-pyrophosphokinase" evidence="13">
    <location>
        <begin position="7"/>
        <end position="139"/>
    </location>
</feature>
<dbReference type="Pfam" id="PF01288">
    <property type="entry name" value="HPPK"/>
    <property type="match status" value="1"/>
</dbReference>
<gene>
    <name evidence="14" type="ordered locus">SAR116_0538</name>
</gene>
<evidence type="ECO:0000313" key="15">
    <source>
        <dbReference type="Proteomes" id="UP000007460"/>
    </source>
</evidence>
<dbReference type="GO" id="GO:0016301">
    <property type="term" value="F:kinase activity"/>
    <property type="evidence" value="ECO:0007669"/>
    <property type="project" value="UniProtKB-KW"/>
</dbReference>
<evidence type="ECO:0000259" key="13">
    <source>
        <dbReference type="Pfam" id="PF01288"/>
    </source>
</evidence>
<dbReference type="GO" id="GO:0003848">
    <property type="term" value="F:2-amino-4-hydroxy-6-hydroxymethyldihydropteridine diphosphokinase activity"/>
    <property type="evidence" value="ECO:0007669"/>
    <property type="project" value="UniProtKB-EC"/>
</dbReference>
<proteinExistence type="inferred from homology"/>
<dbReference type="OrthoDB" id="9808041at2"/>
<evidence type="ECO:0000256" key="2">
    <source>
        <dbReference type="ARBA" id="ARBA00005810"/>
    </source>
</evidence>
<evidence type="ECO:0000256" key="9">
    <source>
        <dbReference type="ARBA" id="ARBA00022909"/>
    </source>
</evidence>
<evidence type="ECO:0000256" key="5">
    <source>
        <dbReference type="ARBA" id="ARBA00022679"/>
    </source>
</evidence>
<dbReference type="GO" id="GO:0046654">
    <property type="term" value="P:tetrahydrofolate biosynthetic process"/>
    <property type="evidence" value="ECO:0007669"/>
    <property type="project" value="UniProtKB-UniPathway"/>
</dbReference>
<dbReference type="AlphaFoldDB" id="D5BR84"/>
<evidence type="ECO:0000256" key="3">
    <source>
        <dbReference type="ARBA" id="ARBA00013253"/>
    </source>
</evidence>
<dbReference type="CDD" id="cd00483">
    <property type="entry name" value="HPPK"/>
    <property type="match status" value="1"/>
</dbReference>
<dbReference type="Proteomes" id="UP000007460">
    <property type="component" value="Chromosome"/>
</dbReference>
<evidence type="ECO:0000313" key="14">
    <source>
        <dbReference type="EMBL" id="ADE38781.1"/>
    </source>
</evidence>